<evidence type="ECO:0000256" key="1">
    <source>
        <dbReference type="SAM" id="Phobius"/>
    </source>
</evidence>
<name>A0A1H7Z5G9_9SPHN</name>
<sequence>MGVAGRAFLRLSGSRGVLLFWSGFWVGIRVYGSCRVACSVVGCGHGYGAVGLRSSVVGALWVPVGVDAGAFVGGALAAVRVGFVLVTCLAAGIGQGVFVFWAVFAAALVGLVTGAVVALVAAW</sequence>
<dbReference type="Proteomes" id="UP000199206">
    <property type="component" value="Unassembled WGS sequence"/>
</dbReference>
<accession>A0A1H7Z5G9</accession>
<evidence type="ECO:0000313" key="2">
    <source>
        <dbReference type="EMBL" id="SEM53690.1"/>
    </source>
</evidence>
<feature type="transmembrane region" description="Helical" evidence="1">
    <location>
        <begin position="98"/>
        <end position="122"/>
    </location>
</feature>
<feature type="transmembrane region" description="Helical" evidence="1">
    <location>
        <begin position="70"/>
        <end position="91"/>
    </location>
</feature>
<keyword evidence="3" id="KW-1185">Reference proteome</keyword>
<keyword evidence="1" id="KW-0812">Transmembrane</keyword>
<reference evidence="3" key="1">
    <citation type="submission" date="2016-10" db="EMBL/GenBank/DDBJ databases">
        <authorList>
            <person name="Varghese N."/>
            <person name="Submissions S."/>
        </authorList>
    </citation>
    <scope>NUCLEOTIDE SEQUENCE [LARGE SCALE GENOMIC DNA]</scope>
    <source>
        <strain evidence="3">S6-262</strain>
    </source>
</reference>
<keyword evidence="1" id="KW-1133">Transmembrane helix</keyword>
<keyword evidence="1" id="KW-0472">Membrane</keyword>
<dbReference type="AlphaFoldDB" id="A0A1H7Z5G9"/>
<evidence type="ECO:0000313" key="3">
    <source>
        <dbReference type="Proteomes" id="UP000199206"/>
    </source>
</evidence>
<dbReference type="EMBL" id="FOCF01000001">
    <property type="protein sequence ID" value="SEM53690.1"/>
    <property type="molecule type" value="Genomic_DNA"/>
</dbReference>
<dbReference type="STRING" id="1166340.SAMN05192583_0548"/>
<protein>
    <submittedName>
        <fullName evidence="2">Uncharacterized protein</fullName>
    </submittedName>
</protein>
<organism evidence="2 3">
    <name type="scientific">Sphingomonas gellani</name>
    <dbReference type="NCBI Taxonomy" id="1166340"/>
    <lineage>
        <taxon>Bacteria</taxon>
        <taxon>Pseudomonadati</taxon>
        <taxon>Pseudomonadota</taxon>
        <taxon>Alphaproteobacteria</taxon>
        <taxon>Sphingomonadales</taxon>
        <taxon>Sphingomonadaceae</taxon>
        <taxon>Sphingomonas</taxon>
    </lineage>
</organism>
<proteinExistence type="predicted"/>
<gene>
    <name evidence="2" type="ORF">SAMN05192583_0548</name>
</gene>